<keyword evidence="2" id="KW-0646">Protease inhibitor</keyword>
<gene>
    <name evidence="7" type="ORF">C2845_PM03G29220</name>
</gene>
<dbReference type="EMBL" id="PQIB02000002">
    <property type="protein sequence ID" value="RLN33573.1"/>
    <property type="molecule type" value="Genomic_DNA"/>
</dbReference>
<dbReference type="CDD" id="cd02043">
    <property type="entry name" value="serpinP_plants"/>
    <property type="match status" value="1"/>
</dbReference>
<protein>
    <submittedName>
        <fullName evidence="7">Serpin family protein</fullName>
    </submittedName>
</protein>
<comment type="caution">
    <text evidence="7">The sequence shown here is derived from an EMBL/GenBank/DDBJ whole genome shotgun (WGS) entry which is preliminary data.</text>
</comment>
<dbReference type="GO" id="GO:0005615">
    <property type="term" value="C:extracellular space"/>
    <property type="evidence" value="ECO:0007669"/>
    <property type="project" value="InterPro"/>
</dbReference>
<dbReference type="InterPro" id="IPR023796">
    <property type="entry name" value="Serpin_dom"/>
</dbReference>
<dbReference type="InterPro" id="IPR000215">
    <property type="entry name" value="Serpin_fam"/>
</dbReference>
<name>A0A3L6T877_PANMI</name>
<dbReference type="Pfam" id="PF00079">
    <property type="entry name" value="Serpin"/>
    <property type="match status" value="1"/>
</dbReference>
<keyword evidence="3" id="KW-0722">Serine protease inhibitor</keyword>
<organism evidence="7 8">
    <name type="scientific">Panicum miliaceum</name>
    <name type="common">Proso millet</name>
    <name type="synonym">Broomcorn millet</name>
    <dbReference type="NCBI Taxonomy" id="4540"/>
    <lineage>
        <taxon>Eukaryota</taxon>
        <taxon>Viridiplantae</taxon>
        <taxon>Streptophyta</taxon>
        <taxon>Embryophyta</taxon>
        <taxon>Tracheophyta</taxon>
        <taxon>Spermatophyta</taxon>
        <taxon>Magnoliopsida</taxon>
        <taxon>Liliopsida</taxon>
        <taxon>Poales</taxon>
        <taxon>Poaceae</taxon>
        <taxon>PACMAD clade</taxon>
        <taxon>Panicoideae</taxon>
        <taxon>Panicodae</taxon>
        <taxon>Paniceae</taxon>
        <taxon>Panicinae</taxon>
        <taxon>Panicum</taxon>
        <taxon>Panicum sect. Panicum</taxon>
    </lineage>
</organism>
<evidence type="ECO:0000256" key="1">
    <source>
        <dbReference type="ARBA" id="ARBA00009500"/>
    </source>
</evidence>
<dbReference type="PANTHER" id="PTHR11461">
    <property type="entry name" value="SERINE PROTEASE INHIBITOR, SERPIN"/>
    <property type="match status" value="1"/>
</dbReference>
<dbReference type="Gene3D" id="2.30.39.10">
    <property type="entry name" value="Alpha-1-antitrypsin, domain 1"/>
    <property type="match status" value="1"/>
</dbReference>
<comment type="function">
    <text evidence="4">Probable serine protease inhibitor.</text>
</comment>
<evidence type="ECO:0000256" key="5">
    <source>
        <dbReference type="RuleBase" id="RU000411"/>
    </source>
</evidence>
<keyword evidence="8" id="KW-1185">Reference proteome</keyword>
<dbReference type="AlphaFoldDB" id="A0A3L6T877"/>
<dbReference type="InterPro" id="IPR042178">
    <property type="entry name" value="Serpin_sf_1"/>
</dbReference>
<dbReference type="Proteomes" id="UP000275267">
    <property type="component" value="Unassembled WGS sequence"/>
</dbReference>
<dbReference type="Gene3D" id="6.20.40.10">
    <property type="match status" value="1"/>
</dbReference>
<dbReference type="OrthoDB" id="1063785at2759"/>
<accession>A0A3L6T877</accession>
<comment type="similarity">
    <text evidence="1 5">Belongs to the serpin family.</text>
</comment>
<dbReference type="GO" id="GO:0004867">
    <property type="term" value="F:serine-type endopeptidase inhibitor activity"/>
    <property type="evidence" value="ECO:0007669"/>
    <property type="project" value="UniProtKB-KW"/>
</dbReference>
<evidence type="ECO:0000256" key="2">
    <source>
        <dbReference type="ARBA" id="ARBA00022690"/>
    </source>
</evidence>
<dbReference type="PANTHER" id="PTHR11461:SF209">
    <property type="entry name" value="SERPIN-Z8-RELATED"/>
    <property type="match status" value="1"/>
</dbReference>
<dbReference type="Gene3D" id="2.10.310.10">
    <property type="entry name" value="Serpins superfamily"/>
    <property type="match status" value="1"/>
</dbReference>
<evidence type="ECO:0000313" key="7">
    <source>
        <dbReference type="EMBL" id="RLN33573.1"/>
    </source>
</evidence>
<evidence type="ECO:0000256" key="3">
    <source>
        <dbReference type="ARBA" id="ARBA00022900"/>
    </source>
</evidence>
<dbReference type="SUPFAM" id="SSF56574">
    <property type="entry name" value="Serpins"/>
    <property type="match status" value="1"/>
</dbReference>
<dbReference type="SMART" id="SM00093">
    <property type="entry name" value="SERPIN"/>
    <property type="match status" value="1"/>
</dbReference>
<sequence>MEDGARRYSSLGLTAFSHRLMKKFVSAANDCPAAGGESGRPDNLVFSPLSIYSVLSLAATGAKGSSQRELLDVLGAKSRDSLAANVRYIVQRAFPGDGQQQPGGPRVEHACGLWHDAARALKPAFRDVAAASFKAAAHAVDFLRKPEEARAQINSWVKEKTSNLIDSILPEGSVEKDTRLVVATAIYFKGIWRTPFSKSLTKEHKFHLLDGGTVDAEFMRSYDHQFIATYKGFKVLKMPYAAHDPMERLPAAARTTAVVPRDVPPPPPQYSMVVFLPDARNGLSSLEDKLASSPGFLRRHTPDNSVVEVGDFRVPKFRLSFYASARGVFQDLGIKVVFDPAAADLTDMLEDQGPGEPPLFLGDVFHKAVIEVNEEGTEAAASTAFGMVVTEPLGSRRRRPKRVDFVADQPFAFFVVEEVSGAILFAGHVLDPTKS</sequence>
<evidence type="ECO:0000259" key="6">
    <source>
        <dbReference type="SMART" id="SM00093"/>
    </source>
</evidence>
<dbReference type="STRING" id="4540.A0A3L6T877"/>
<reference evidence="8" key="1">
    <citation type="journal article" date="2019" name="Nat. Commun.">
        <title>The genome of broomcorn millet.</title>
        <authorList>
            <person name="Zou C."/>
            <person name="Miki D."/>
            <person name="Li D."/>
            <person name="Tang Q."/>
            <person name="Xiao L."/>
            <person name="Rajput S."/>
            <person name="Deng P."/>
            <person name="Jia W."/>
            <person name="Huang R."/>
            <person name="Zhang M."/>
            <person name="Sun Y."/>
            <person name="Hu J."/>
            <person name="Fu X."/>
            <person name="Schnable P.S."/>
            <person name="Li F."/>
            <person name="Zhang H."/>
            <person name="Feng B."/>
            <person name="Zhu X."/>
            <person name="Liu R."/>
            <person name="Schnable J.C."/>
            <person name="Zhu J.-K."/>
            <person name="Zhang H."/>
        </authorList>
    </citation>
    <scope>NUCLEOTIDE SEQUENCE [LARGE SCALE GENOMIC DNA]</scope>
</reference>
<evidence type="ECO:0000313" key="8">
    <source>
        <dbReference type="Proteomes" id="UP000275267"/>
    </source>
</evidence>
<dbReference type="Gene3D" id="3.30.497.10">
    <property type="entry name" value="Antithrombin, subunit I, domain 2"/>
    <property type="match status" value="1"/>
</dbReference>
<dbReference type="InterPro" id="IPR042185">
    <property type="entry name" value="Serpin_sf_2"/>
</dbReference>
<proteinExistence type="inferred from homology"/>
<evidence type="ECO:0000256" key="4">
    <source>
        <dbReference type="ARBA" id="ARBA00049586"/>
    </source>
</evidence>
<dbReference type="InterPro" id="IPR036186">
    <property type="entry name" value="Serpin_sf"/>
</dbReference>
<feature type="domain" description="Serpin" evidence="6">
    <location>
        <begin position="18"/>
        <end position="432"/>
    </location>
</feature>